<feature type="region of interest" description="Disordered" evidence="1">
    <location>
        <begin position="46"/>
        <end position="107"/>
    </location>
</feature>
<name>A0A9P5D9I3_9HYPO</name>
<reference evidence="2" key="1">
    <citation type="submission" date="2020-03" db="EMBL/GenBank/DDBJ databases">
        <title>Site-based positive gene gene selection in Geosmithia morbida across the United States reveals a broad range of putative effectors and factors for local host and environmental adapation.</title>
        <authorList>
            <person name="Onufrak A."/>
            <person name="Murdoch R.W."/>
            <person name="Gazis R."/>
            <person name="Huff M."/>
            <person name="Staton M."/>
            <person name="Klingeman W."/>
            <person name="Hadziabdic D."/>
        </authorList>
    </citation>
    <scope>NUCLEOTIDE SEQUENCE</scope>
    <source>
        <strain evidence="2">1262</strain>
    </source>
</reference>
<dbReference type="EMBL" id="JAANYQ010000001">
    <property type="protein sequence ID" value="KAF4126559.1"/>
    <property type="molecule type" value="Genomic_DNA"/>
</dbReference>
<dbReference type="OrthoDB" id="5225441at2759"/>
<feature type="compositionally biased region" description="Low complexity" evidence="1">
    <location>
        <begin position="85"/>
        <end position="94"/>
    </location>
</feature>
<dbReference type="GeneID" id="55966525"/>
<protein>
    <submittedName>
        <fullName evidence="2">Uncharacterized protein</fullName>
    </submittedName>
</protein>
<dbReference type="RefSeq" id="XP_035325211.1">
    <property type="nucleotide sequence ID" value="XM_035462281.1"/>
</dbReference>
<feature type="compositionally biased region" description="Basic and acidic residues" evidence="1">
    <location>
        <begin position="9"/>
        <end position="26"/>
    </location>
</feature>
<accession>A0A9P5D9I3</accession>
<keyword evidence="3" id="KW-1185">Reference proteome</keyword>
<evidence type="ECO:0000256" key="1">
    <source>
        <dbReference type="SAM" id="MobiDB-lite"/>
    </source>
</evidence>
<evidence type="ECO:0000313" key="3">
    <source>
        <dbReference type="Proteomes" id="UP000749293"/>
    </source>
</evidence>
<proteinExistence type="predicted"/>
<organism evidence="2 3">
    <name type="scientific">Geosmithia morbida</name>
    <dbReference type="NCBI Taxonomy" id="1094350"/>
    <lineage>
        <taxon>Eukaryota</taxon>
        <taxon>Fungi</taxon>
        <taxon>Dikarya</taxon>
        <taxon>Ascomycota</taxon>
        <taxon>Pezizomycotina</taxon>
        <taxon>Sordariomycetes</taxon>
        <taxon>Hypocreomycetidae</taxon>
        <taxon>Hypocreales</taxon>
        <taxon>Bionectriaceae</taxon>
        <taxon>Geosmithia</taxon>
    </lineage>
</organism>
<feature type="compositionally biased region" description="Basic residues" evidence="1">
    <location>
        <begin position="183"/>
        <end position="193"/>
    </location>
</feature>
<evidence type="ECO:0000313" key="2">
    <source>
        <dbReference type="EMBL" id="KAF4126559.1"/>
    </source>
</evidence>
<feature type="compositionally biased region" description="Low complexity" evidence="1">
    <location>
        <begin position="240"/>
        <end position="249"/>
    </location>
</feature>
<feature type="region of interest" description="Disordered" evidence="1">
    <location>
        <begin position="138"/>
        <end position="224"/>
    </location>
</feature>
<feature type="compositionally biased region" description="Basic and acidic residues" evidence="1">
    <location>
        <begin position="55"/>
        <end position="66"/>
    </location>
</feature>
<dbReference type="Proteomes" id="UP000749293">
    <property type="component" value="Unassembled WGS sequence"/>
</dbReference>
<dbReference type="AlphaFoldDB" id="A0A9P5D9I3"/>
<gene>
    <name evidence="2" type="ORF">GMORB2_0295</name>
</gene>
<sequence length="355" mass="37011">MSILSSIRKSRESAREYNAKVAEQKKQGASSSAAYRHVPTHAAIDAVASAPPTWREADDRRKILEQHHKRSSMGPTAHGGFPRASSSLSSVSYSGAAHGTTGGVSRVVPRSYSYTGVSPYADGSRDVIYSIPDHVPHQEEYQVGGGGGPTMATRSSSQDDLELRHDHSAHHSNSGGNNGLLHPVRHGKGKGKHMPSSASSSTSSNRAVRVGTAPGPLPVTAMSAAAPPPAATAAAMVLTRNPSPDSTSSPSPPALTPTSAKFPSVITPAATAAAKDAGDVSYFSHLDPKLNLGTPPPHQPSKATRFAEPSPAASVEQIASVPGAVIVNMLPEPAEPAPEMQVLKRRRLSKLLRGR</sequence>
<feature type="region of interest" description="Disordered" evidence="1">
    <location>
        <begin position="1"/>
        <end position="34"/>
    </location>
</feature>
<comment type="caution">
    <text evidence="2">The sequence shown here is derived from an EMBL/GenBank/DDBJ whole genome shotgun (WGS) entry which is preliminary data.</text>
</comment>
<feature type="region of interest" description="Disordered" evidence="1">
    <location>
        <begin position="240"/>
        <end position="260"/>
    </location>
</feature>